<reference evidence="1 2" key="1">
    <citation type="journal article" date="2017" name="Genome Announc.">
        <title>Draft Genome Sequence of Romboutsia weinsteinii sp. nov. Strain CCRI-19649(T) Isolated from Surface Water.</title>
        <authorList>
            <person name="Maheux A.F."/>
            <person name="Boudreau D.K."/>
            <person name="Berube E."/>
            <person name="Boissinot M."/>
            <person name="Cantin P."/>
            <person name="Raymond F."/>
            <person name="Corbeil J."/>
            <person name="Omar R.F."/>
            <person name="Bergeron M.G."/>
        </authorList>
    </citation>
    <scope>NUCLEOTIDE SEQUENCE [LARGE SCALE GENOMIC DNA]</scope>
    <source>
        <strain evidence="1 2">CCRI-19649</strain>
    </source>
</reference>
<sequence>MKNDFISIIQKCTCIDFMINTLINTNSYNYLNCLSDIKEENLRNIKIMCYLYEYLSKDVLPIDDITSLKISKYSECDLNILLEFNLKVLSELETLKKYVKNTFYYQILIGLINSYLSFISSIHCVHPINTTSDKSQFKLFNPIYSKLKDKDQLEISTKYLRSVSIDAIKFFFNNNLLEKNICDEYYKVFFENNSESKFYQYFFISNNRYFNVKLFAKDATVFYISQSINESKEINLNMSKQESIVFSHNYLKEKLNSLFNYLSFDENYTVISSDIENIINYKFRYNLNLPKEKDNPFSSIYVTINTKYMAIQEIYLL</sequence>
<keyword evidence="2" id="KW-1185">Reference proteome</keyword>
<dbReference type="Proteomes" id="UP000215694">
    <property type="component" value="Unassembled WGS sequence"/>
</dbReference>
<evidence type="ECO:0000313" key="2">
    <source>
        <dbReference type="Proteomes" id="UP000215694"/>
    </source>
</evidence>
<dbReference type="AlphaFoldDB" id="A0A371JAC0"/>
<gene>
    <name evidence="1" type="ORF">CHL78_000700</name>
</gene>
<dbReference type="OrthoDB" id="1750735at2"/>
<proteinExistence type="predicted"/>
<dbReference type="EMBL" id="NOJY02000001">
    <property type="protein sequence ID" value="RDY29721.1"/>
    <property type="molecule type" value="Genomic_DNA"/>
</dbReference>
<accession>A0A371JAC0</accession>
<name>A0A371JAC0_9FIRM</name>
<organism evidence="1 2">
    <name type="scientific">Romboutsia weinsteinii</name>
    <dbReference type="NCBI Taxonomy" id="2020949"/>
    <lineage>
        <taxon>Bacteria</taxon>
        <taxon>Bacillati</taxon>
        <taxon>Bacillota</taxon>
        <taxon>Clostridia</taxon>
        <taxon>Peptostreptococcales</taxon>
        <taxon>Peptostreptococcaceae</taxon>
        <taxon>Romboutsia</taxon>
    </lineage>
</organism>
<dbReference type="RefSeq" id="WP_094367196.1">
    <property type="nucleotide sequence ID" value="NZ_NOJY02000001.1"/>
</dbReference>
<protein>
    <submittedName>
        <fullName evidence="1">Uncharacterized protein</fullName>
    </submittedName>
</protein>
<evidence type="ECO:0000313" key="1">
    <source>
        <dbReference type="EMBL" id="RDY29721.1"/>
    </source>
</evidence>
<comment type="caution">
    <text evidence="1">The sequence shown here is derived from an EMBL/GenBank/DDBJ whole genome shotgun (WGS) entry which is preliminary data.</text>
</comment>